<dbReference type="Pfam" id="PF09360">
    <property type="entry name" value="zf-CDGSH"/>
    <property type="match status" value="1"/>
</dbReference>
<accession>A0A7S4UVG7</accession>
<dbReference type="GO" id="GO:0046872">
    <property type="term" value="F:metal ion binding"/>
    <property type="evidence" value="ECO:0007669"/>
    <property type="project" value="UniProtKB-KW"/>
</dbReference>
<keyword evidence="6" id="KW-1133">Transmembrane helix</keyword>
<proteinExistence type="predicted"/>
<evidence type="ECO:0000256" key="6">
    <source>
        <dbReference type="SAM" id="Phobius"/>
    </source>
</evidence>
<evidence type="ECO:0000256" key="5">
    <source>
        <dbReference type="ARBA" id="ARBA00034078"/>
    </source>
</evidence>
<keyword evidence="3" id="KW-0408">Iron</keyword>
<keyword evidence="2" id="KW-0479">Metal-binding</keyword>
<feature type="domain" description="Iron-binding zinc finger CDGSH type" evidence="7">
    <location>
        <begin position="23"/>
        <end position="57"/>
    </location>
</feature>
<evidence type="ECO:0000313" key="8">
    <source>
        <dbReference type="EMBL" id="CAE4560768.1"/>
    </source>
</evidence>
<evidence type="ECO:0000259" key="7">
    <source>
        <dbReference type="SMART" id="SM00704"/>
    </source>
</evidence>
<keyword evidence="6" id="KW-0472">Membrane</keyword>
<sequence length="140" mass="15365">MDWPPAEMDFNTKKYEKYHHVIQYATSAETKNVKLCRCWQSKRFPYCDDTHKVLIEAGDNVGPFVAKIQGRAPAAENVAANALQARSQLPRTAAFFMMGFGVVGLACAAASAYARGQRLRVEVNLSGGRAPGVRQETEAA</sequence>
<gene>
    <name evidence="8" type="ORF">AMON00008_LOCUS387</name>
</gene>
<name>A0A7S4UVG7_9DINO</name>
<dbReference type="EMBL" id="HBNR01000493">
    <property type="protein sequence ID" value="CAE4560768.1"/>
    <property type="molecule type" value="Transcribed_RNA"/>
</dbReference>
<protein>
    <recommendedName>
        <fullName evidence="7">Iron-binding zinc finger CDGSH type domain-containing protein</fullName>
    </recommendedName>
</protein>
<keyword evidence="1" id="KW-0001">2Fe-2S</keyword>
<evidence type="ECO:0000256" key="2">
    <source>
        <dbReference type="ARBA" id="ARBA00022723"/>
    </source>
</evidence>
<keyword evidence="4" id="KW-0411">Iron-sulfur</keyword>
<evidence type="ECO:0000256" key="4">
    <source>
        <dbReference type="ARBA" id="ARBA00023014"/>
    </source>
</evidence>
<dbReference type="InterPro" id="IPR018967">
    <property type="entry name" value="FeS-contain_CDGSH-typ"/>
</dbReference>
<keyword evidence="6" id="KW-0812">Transmembrane</keyword>
<dbReference type="InterPro" id="IPR042216">
    <property type="entry name" value="MitoNEET_CISD"/>
</dbReference>
<dbReference type="GO" id="GO:0051537">
    <property type="term" value="F:2 iron, 2 sulfur cluster binding"/>
    <property type="evidence" value="ECO:0007669"/>
    <property type="project" value="UniProtKB-KW"/>
</dbReference>
<dbReference type="GO" id="GO:0005737">
    <property type="term" value="C:cytoplasm"/>
    <property type="evidence" value="ECO:0007669"/>
    <property type="project" value="UniProtKB-ARBA"/>
</dbReference>
<dbReference type="Gene3D" id="3.40.5.90">
    <property type="entry name" value="CDGSH iron-sulfur domain, mitoNEET-type"/>
    <property type="match status" value="1"/>
</dbReference>
<organism evidence="8">
    <name type="scientific">Alexandrium monilatum</name>
    <dbReference type="NCBI Taxonomy" id="311494"/>
    <lineage>
        <taxon>Eukaryota</taxon>
        <taxon>Sar</taxon>
        <taxon>Alveolata</taxon>
        <taxon>Dinophyceae</taxon>
        <taxon>Gonyaulacales</taxon>
        <taxon>Pyrocystaceae</taxon>
        <taxon>Alexandrium</taxon>
    </lineage>
</organism>
<feature type="transmembrane region" description="Helical" evidence="6">
    <location>
        <begin position="93"/>
        <end position="114"/>
    </location>
</feature>
<dbReference type="SMART" id="SM00704">
    <property type="entry name" value="ZnF_CDGSH"/>
    <property type="match status" value="1"/>
</dbReference>
<comment type="cofactor">
    <cofactor evidence="5">
        <name>[2Fe-2S] cluster</name>
        <dbReference type="ChEBI" id="CHEBI:190135"/>
    </cofactor>
</comment>
<dbReference type="AlphaFoldDB" id="A0A7S4UVG7"/>
<evidence type="ECO:0000256" key="3">
    <source>
        <dbReference type="ARBA" id="ARBA00023004"/>
    </source>
</evidence>
<evidence type="ECO:0000256" key="1">
    <source>
        <dbReference type="ARBA" id="ARBA00022714"/>
    </source>
</evidence>
<reference evidence="8" key="1">
    <citation type="submission" date="2021-01" db="EMBL/GenBank/DDBJ databases">
        <authorList>
            <person name="Corre E."/>
            <person name="Pelletier E."/>
            <person name="Niang G."/>
            <person name="Scheremetjew M."/>
            <person name="Finn R."/>
            <person name="Kale V."/>
            <person name="Holt S."/>
            <person name="Cochrane G."/>
            <person name="Meng A."/>
            <person name="Brown T."/>
            <person name="Cohen L."/>
        </authorList>
    </citation>
    <scope>NUCLEOTIDE SEQUENCE</scope>
    <source>
        <strain evidence="8">CCMP3105</strain>
    </source>
</reference>